<comment type="caution">
    <text evidence="1">The sequence shown here is derived from an EMBL/GenBank/DDBJ whole genome shotgun (WGS) entry which is preliminary data.</text>
</comment>
<gene>
    <name evidence="1" type="ORF">GV789_03570</name>
</gene>
<dbReference type="RefSeq" id="WP_163824147.1">
    <property type="nucleotide sequence ID" value="NZ_JAAGUY010000007.1"/>
</dbReference>
<dbReference type="EMBL" id="JAAGUZ010000006">
    <property type="protein sequence ID" value="NEW43537.1"/>
    <property type="molecule type" value="Genomic_DNA"/>
</dbReference>
<protein>
    <submittedName>
        <fullName evidence="1">Uncharacterized protein</fullName>
    </submittedName>
</protein>
<name>A0A6P1CZS5_9NOCA</name>
<dbReference type="AlphaFoldDB" id="A0A6P1CZS5"/>
<organism evidence="1 2">
    <name type="scientific">Nocardia cyriacigeorgica</name>
    <dbReference type="NCBI Taxonomy" id="135487"/>
    <lineage>
        <taxon>Bacteria</taxon>
        <taxon>Bacillati</taxon>
        <taxon>Actinomycetota</taxon>
        <taxon>Actinomycetes</taxon>
        <taxon>Mycobacteriales</taxon>
        <taxon>Nocardiaceae</taxon>
        <taxon>Nocardia</taxon>
    </lineage>
</organism>
<dbReference type="Proteomes" id="UP000468928">
    <property type="component" value="Unassembled WGS sequence"/>
</dbReference>
<sequence length="135" mass="14065">MTDPIIQRDSALRRVDIAAAIATGMSKPGPARVALFGDGVVAAALAAEDLTTDAYSLEFLADCVRSLGVNAALELPEPLIGVERTELVRGWMSAACAESGIDVARDELFARWLEAVALVLSARARAAGTDSGVHS</sequence>
<proteinExistence type="predicted"/>
<evidence type="ECO:0000313" key="1">
    <source>
        <dbReference type="EMBL" id="NEW43537.1"/>
    </source>
</evidence>
<accession>A0A6P1CZS5</accession>
<evidence type="ECO:0000313" key="2">
    <source>
        <dbReference type="Proteomes" id="UP000468928"/>
    </source>
</evidence>
<reference evidence="1 2" key="1">
    <citation type="submission" date="2020-01" db="EMBL/GenBank/DDBJ databases">
        <title>Genetics and antimicrobial susceptibilities of Nocardia species isolated from the soil; a comparison with species isolated from humans.</title>
        <authorList>
            <person name="Carrasco G."/>
            <person name="Monzon S."/>
            <person name="Sansegundo M."/>
            <person name="Garcia E."/>
            <person name="Garrido N."/>
            <person name="Medina M.J."/>
            <person name="Villalon P."/>
            <person name="Ramirez-Arocha A.C."/>
            <person name="Jimenez P."/>
            <person name="Cuesta I."/>
            <person name="Valdezate S."/>
        </authorList>
    </citation>
    <scope>NUCLEOTIDE SEQUENCE [LARGE SCALE GENOMIC DNA]</scope>
    <source>
        <strain evidence="1 2">CNM20110639</strain>
    </source>
</reference>